<reference evidence="5 6" key="1">
    <citation type="submission" date="2019-06" db="EMBL/GenBank/DDBJ databases">
        <authorList>
            <person name="Li F."/>
        </authorList>
    </citation>
    <scope>NUCLEOTIDE SEQUENCE [LARGE SCALE GENOMIC DNA]</scope>
    <source>
        <strain evidence="5 6">10F1D-1</strain>
    </source>
</reference>
<dbReference type="PROSITE" id="PS00041">
    <property type="entry name" value="HTH_ARAC_FAMILY_1"/>
    <property type="match status" value="1"/>
</dbReference>
<keyword evidence="6" id="KW-1185">Reference proteome</keyword>
<evidence type="ECO:0000313" key="6">
    <source>
        <dbReference type="Proteomes" id="UP000316252"/>
    </source>
</evidence>
<dbReference type="GO" id="GO:0003700">
    <property type="term" value="F:DNA-binding transcription factor activity"/>
    <property type="evidence" value="ECO:0007669"/>
    <property type="project" value="InterPro"/>
</dbReference>
<dbReference type="PANTHER" id="PTHR46796:SF7">
    <property type="entry name" value="ARAC FAMILY TRANSCRIPTIONAL REGULATOR"/>
    <property type="match status" value="1"/>
</dbReference>
<sequence length="159" mass="17230">MCATRSKPIASLRGGDAIICGRIVTTIASVAVRRWAESGCAPAHWLTGSVDAHIGRALTAVHTQLDRAWTVEELARIAAMSRSAFAARFRDVVGSSPAGYLASARMDAALDLLPRRELTVTEVARRLGYESEAGFSRAFRRHVGASPAEWRESRRRPAA</sequence>
<dbReference type="AlphaFoldDB" id="A0A506Y6B6"/>
<comment type="caution">
    <text evidence="5">The sequence shown here is derived from an EMBL/GenBank/DDBJ whole genome shotgun (WGS) entry which is preliminary data.</text>
</comment>
<dbReference type="SMART" id="SM00342">
    <property type="entry name" value="HTH_ARAC"/>
    <property type="match status" value="1"/>
</dbReference>
<dbReference type="OrthoDB" id="9801123at2"/>
<keyword evidence="2" id="KW-0238">DNA-binding</keyword>
<dbReference type="InterPro" id="IPR020449">
    <property type="entry name" value="Tscrpt_reg_AraC-type_HTH"/>
</dbReference>
<evidence type="ECO:0000259" key="4">
    <source>
        <dbReference type="PROSITE" id="PS01124"/>
    </source>
</evidence>
<evidence type="ECO:0000313" key="5">
    <source>
        <dbReference type="EMBL" id="TPW76558.1"/>
    </source>
</evidence>
<dbReference type="InterPro" id="IPR018062">
    <property type="entry name" value="HTH_AraC-typ_CS"/>
</dbReference>
<keyword evidence="1" id="KW-0805">Transcription regulation</keyword>
<dbReference type="Proteomes" id="UP000316252">
    <property type="component" value="Unassembled WGS sequence"/>
</dbReference>
<dbReference type="InterPro" id="IPR018060">
    <property type="entry name" value="HTH_AraC"/>
</dbReference>
<accession>A0A506Y6B6</accession>
<dbReference type="EMBL" id="VHQG01000002">
    <property type="protein sequence ID" value="TPW76558.1"/>
    <property type="molecule type" value="Genomic_DNA"/>
</dbReference>
<name>A0A506Y6B6_9MICO</name>
<dbReference type="PROSITE" id="PS01124">
    <property type="entry name" value="HTH_ARAC_FAMILY_2"/>
    <property type="match status" value="1"/>
</dbReference>
<proteinExistence type="predicted"/>
<evidence type="ECO:0000256" key="3">
    <source>
        <dbReference type="ARBA" id="ARBA00023163"/>
    </source>
</evidence>
<evidence type="ECO:0000256" key="2">
    <source>
        <dbReference type="ARBA" id="ARBA00023125"/>
    </source>
</evidence>
<keyword evidence="3" id="KW-0804">Transcription</keyword>
<feature type="domain" description="HTH araC/xylS-type" evidence="4">
    <location>
        <begin position="55"/>
        <end position="153"/>
    </location>
</feature>
<dbReference type="Pfam" id="PF12833">
    <property type="entry name" value="HTH_18"/>
    <property type="match status" value="1"/>
</dbReference>
<dbReference type="PRINTS" id="PR00032">
    <property type="entry name" value="HTHARAC"/>
</dbReference>
<protein>
    <submittedName>
        <fullName evidence="5">Helix-turn-helix transcriptional regulator</fullName>
    </submittedName>
</protein>
<evidence type="ECO:0000256" key="1">
    <source>
        <dbReference type="ARBA" id="ARBA00023015"/>
    </source>
</evidence>
<gene>
    <name evidence="5" type="ORF">FJ657_06805</name>
</gene>
<dbReference type="InterPro" id="IPR009057">
    <property type="entry name" value="Homeodomain-like_sf"/>
</dbReference>
<dbReference type="Gene3D" id="1.10.10.60">
    <property type="entry name" value="Homeodomain-like"/>
    <property type="match status" value="2"/>
</dbReference>
<dbReference type="SUPFAM" id="SSF46689">
    <property type="entry name" value="Homeodomain-like"/>
    <property type="match status" value="2"/>
</dbReference>
<dbReference type="PANTHER" id="PTHR46796">
    <property type="entry name" value="HTH-TYPE TRANSCRIPTIONAL ACTIVATOR RHAS-RELATED"/>
    <property type="match status" value="1"/>
</dbReference>
<dbReference type="GO" id="GO:0043565">
    <property type="term" value="F:sequence-specific DNA binding"/>
    <property type="evidence" value="ECO:0007669"/>
    <property type="project" value="InterPro"/>
</dbReference>
<dbReference type="InterPro" id="IPR050204">
    <property type="entry name" value="AraC_XylS_family_regulators"/>
</dbReference>
<organism evidence="5 6">
    <name type="scientific">Schumannella soli</name>
    <dbReference type="NCBI Taxonomy" id="2590779"/>
    <lineage>
        <taxon>Bacteria</taxon>
        <taxon>Bacillati</taxon>
        <taxon>Actinomycetota</taxon>
        <taxon>Actinomycetes</taxon>
        <taxon>Micrococcales</taxon>
        <taxon>Microbacteriaceae</taxon>
        <taxon>Schumannella</taxon>
    </lineage>
</organism>